<dbReference type="InterPro" id="IPR001433">
    <property type="entry name" value="OxRdtase_FAD/NAD-bd"/>
</dbReference>
<keyword evidence="2" id="KW-0285">Flavoprotein</keyword>
<comment type="caution">
    <text evidence="12">The sequence shown here is derived from an EMBL/GenBank/DDBJ whole genome shotgun (WGS) entry which is preliminary data.</text>
</comment>
<dbReference type="InterPro" id="IPR036010">
    <property type="entry name" value="2Fe-2S_ferredoxin-like_sf"/>
</dbReference>
<dbReference type="InterPro" id="IPR017927">
    <property type="entry name" value="FAD-bd_FR_type"/>
</dbReference>
<evidence type="ECO:0000256" key="3">
    <source>
        <dbReference type="ARBA" id="ARBA00022714"/>
    </source>
</evidence>
<dbReference type="PRINTS" id="PR00406">
    <property type="entry name" value="CYTB5RDTASE"/>
</dbReference>
<dbReference type="Gene3D" id="3.40.50.80">
    <property type="entry name" value="Nucleotide-binding domain of ferredoxin-NADP reductase (FNR) module"/>
    <property type="match status" value="1"/>
</dbReference>
<accession>A0ABX2TEH1</accession>
<keyword evidence="8" id="KW-0411">Iron-sulfur</keyword>
<dbReference type="EMBL" id="JABFDB010000021">
    <property type="protein sequence ID" value="NYZ22742.1"/>
    <property type="molecule type" value="Genomic_DNA"/>
</dbReference>
<dbReference type="InterPro" id="IPR008333">
    <property type="entry name" value="Cbr1-like_FAD-bd_dom"/>
</dbReference>
<evidence type="ECO:0000256" key="1">
    <source>
        <dbReference type="ARBA" id="ARBA00001974"/>
    </source>
</evidence>
<dbReference type="CDD" id="cd06214">
    <property type="entry name" value="PA_degradation_oxidoreductase_like"/>
    <property type="match status" value="1"/>
</dbReference>
<evidence type="ECO:0000259" key="10">
    <source>
        <dbReference type="PROSITE" id="PS51085"/>
    </source>
</evidence>
<reference evidence="12 13" key="1">
    <citation type="submission" date="2020-05" db="EMBL/GenBank/DDBJ databases">
        <title>Azospirillum oleiclasticum sp. nov, a nitrogen-fixing and heavy crude oil-emulsifying bacterium isolated from the crude oil of Yumen Oilfield.</title>
        <authorList>
            <person name="Wu D."/>
            <person name="Cai M."/>
            <person name="Zhang X."/>
        </authorList>
    </citation>
    <scope>NUCLEOTIDE SEQUENCE [LARGE SCALE GENOMIC DNA]</scope>
    <source>
        <strain evidence="12 13">ROY-1-1-2</strain>
    </source>
</reference>
<dbReference type="PANTHER" id="PTHR47354">
    <property type="entry name" value="NADH OXIDOREDUCTASE HCR"/>
    <property type="match status" value="1"/>
</dbReference>
<name>A0ABX2TEH1_9PROT</name>
<dbReference type="Gene3D" id="3.10.20.30">
    <property type="match status" value="1"/>
</dbReference>
<dbReference type="SUPFAM" id="SSF54292">
    <property type="entry name" value="2Fe-2S ferredoxin-like"/>
    <property type="match status" value="1"/>
</dbReference>
<dbReference type="InterPro" id="IPR001709">
    <property type="entry name" value="Flavoprot_Pyr_Nucl_cyt_Rdtase"/>
</dbReference>
<dbReference type="InterPro" id="IPR017938">
    <property type="entry name" value="Riboflavin_synthase-like_b-brl"/>
</dbReference>
<dbReference type="RefSeq" id="WP_180284513.1">
    <property type="nucleotide sequence ID" value="NZ_JABFDB010000021.1"/>
</dbReference>
<keyword evidence="13" id="KW-1185">Reference proteome</keyword>
<proteinExistence type="predicted"/>
<dbReference type="InterPro" id="IPR050415">
    <property type="entry name" value="MRET"/>
</dbReference>
<dbReference type="Pfam" id="PF00175">
    <property type="entry name" value="NAD_binding_1"/>
    <property type="match status" value="1"/>
</dbReference>
<organism evidence="12 13">
    <name type="scientific">Azospirillum oleiclasticum</name>
    <dbReference type="NCBI Taxonomy" id="2735135"/>
    <lineage>
        <taxon>Bacteria</taxon>
        <taxon>Pseudomonadati</taxon>
        <taxon>Pseudomonadota</taxon>
        <taxon>Alphaproteobacteria</taxon>
        <taxon>Rhodospirillales</taxon>
        <taxon>Azospirillaceae</taxon>
        <taxon>Azospirillum</taxon>
    </lineage>
</organism>
<dbReference type="NCBIfam" id="TIGR02160">
    <property type="entry name" value="PA_CoA_Oxy5"/>
    <property type="match status" value="1"/>
</dbReference>
<feature type="domain" description="2Fe-2S ferredoxin-type" evidence="10">
    <location>
        <begin position="270"/>
        <end position="361"/>
    </location>
</feature>
<dbReference type="CDD" id="cd00207">
    <property type="entry name" value="fer2"/>
    <property type="match status" value="1"/>
</dbReference>
<dbReference type="InterPro" id="IPR001041">
    <property type="entry name" value="2Fe-2S_ferredoxin-type"/>
</dbReference>
<evidence type="ECO:0000256" key="8">
    <source>
        <dbReference type="ARBA" id="ARBA00023014"/>
    </source>
</evidence>
<evidence type="ECO:0000256" key="7">
    <source>
        <dbReference type="ARBA" id="ARBA00023004"/>
    </source>
</evidence>
<keyword evidence="4" id="KW-0479">Metal-binding</keyword>
<dbReference type="PROSITE" id="PS51085">
    <property type="entry name" value="2FE2S_FER_2"/>
    <property type="match status" value="1"/>
</dbReference>
<protein>
    <submittedName>
        <fullName evidence="12">Phenylacetate-CoA oxygenase/reductase subunit PaaK</fullName>
    </submittedName>
</protein>
<evidence type="ECO:0000256" key="2">
    <source>
        <dbReference type="ARBA" id="ARBA00022630"/>
    </source>
</evidence>
<sequence>MTPSFHALTVRDVRRETDDTVSIAFDVPADLAAAYRFAHGQYLTLRTVIDGAEVRRSYSICAGCDDGELRVAIKRVPGGLFSAYANGNLKPGDRVEVMTPMGRFTVPLDPEAARTYVAMAAGSGITPVLSILKTVLRREPKSRFILVYGNRTVDSIIFRETLEDLKDAHLGRLSIHHVLSREPDESGLLTGRIDRAGVAELCGTLVDPAGVHAWFLCGPQGMIEDARAELLDRGVDPHAIHAELFTTGIDPTRAPAPVPHPVVEHSGDAAHITVLLDGKRKEFALPFDGEAILDAAHKAGADLPYSCKSGVCCTCRAKLVEGQVEMAKNYALQPWEVEAGYILTCQSRPLTDRVVVDFDAT</sequence>
<comment type="cofactor">
    <cofactor evidence="1">
        <name>FAD</name>
        <dbReference type="ChEBI" id="CHEBI:57692"/>
    </cofactor>
</comment>
<feature type="domain" description="FAD-binding FR-type" evidence="11">
    <location>
        <begin position="3"/>
        <end position="107"/>
    </location>
</feature>
<evidence type="ECO:0000259" key="11">
    <source>
        <dbReference type="PROSITE" id="PS51384"/>
    </source>
</evidence>
<evidence type="ECO:0000256" key="6">
    <source>
        <dbReference type="ARBA" id="ARBA00023002"/>
    </source>
</evidence>
<dbReference type="PROSITE" id="PS51384">
    <property type="entry name" value="FAD_FR"/>
    <property type="match status" value="1"/>
</dbReference>
<keyword evidence="3" id="KW-0001">2Fe-2S</keyword>
<evidence type="ECO:0000313" key="12">
    <source>
        <dbReference type="EMBL" id="NYZ22742.1"/>
    </source>
</evidence>
<dbReference type="InterPro" id="IPR012675">
    <property type="entry name" value="Beta-grasp_dom_sf"/>
</dbReference>
<dbReference type="Pfam" id="PF00111">
    <property type="entry name" value="Fer2"/>
    <property type="match status" value="1"/>
</dbReference>
<evidence type="ECO:0000256" key="5">
    <source>
        <dbReference type="ARBA" id="ARBA00022827"/>
    </source>
</evidence>
<keyword evidence="7" id="KW-0408">Iron</keyword>
<keyword evidence="5" id="KW-0274">FAD</keyword>
<dbReference type="InterPro" id="IPR039261">
    <property type="entry name" value="FNR_nucleotide-bd"/>
</dbReference>
<evidence type="ECO:0000313" key="13">
    <source>
        <dbReference type="Proteomes" id="UP000584642"/>
    </source>
</evidence>
<dbReference type="Pfam" id="PF00970">
    <property type="entry name" value="FAD_binding_6"/>
    <property type="match status" value="1"/>
</dbReference>
<dbReference type="PANTHER" id="PTHR47354:SF8">
    <property type="entry name" value="1,2-PHENYLACETYL-COA EPOXIDASE, SUBUNIT E"/>
    <property type="match status" value="1"/>
</dbReference>
<dbReference type="Proteomes" id="UP000584642">
    <property type="component" value="Unassembled WGS sequence"/>
</dbReference>
<dbReference type="InterPro" id="IPR011884">
    <property type="entry name" value="PaaE"/>
</dbReference>
<evidence type="ECO:0000256" key="9">
    <source>
        <dbReference type="ARBA" id="ARBA00034078"/>
    </source>
</evidence>
<gene>
    <name evidence="12" type="primary">paaK</name>
    <name evidence="12" type="ORF">HND93_23775</name>
</gene>
<dbReference type="SUPFAM" id="SSF63380">
    <property type="entry name" value="Riboflavin synthase domain-like"/>
    <property type="match status" value="1"/>
</dbReference>
<comment type="cofactor">
    <cofactor evidence="9">
        <name>[2Fe-2S] cluster</name>
        <dbReference type="ChEBI" id="CHEBI:190135"/>
    </cofactor>
</comment>
<dbReference type="SUPFAM" id="SSF52343">
    <property type="entry name" value="Ferredoxin reductase-like, C-terminal NADP-linked domain"/>
    <property type="match status" value="1"/>
</dbReference>
<keyword evidence="6" id="KW-0560">Oxidoreductase</keyword>
<dbReference type="Gene3D" id="2.40.30.10">
    <property type="entry name" value="Translation factors"/>
    <property type="match status" value="1"/>
</dbReference>
<dbReference type="PRINTS" id="PR00371">
    <property type="entry name" value="FPNCR"/>
</dbReference>
<evidence type="ECO:0000256" key="4">
    <source>
        <dbReference type="ARBA" id="ARBA00022723"/>
    </source>
</evidence>